<dbReference type="AlphaFoldDB" id="A0A7R6FI25"/>
<accession>A0A7R6FI25</accession>
<evidence type="ECO:0000256" key="1">
    <source>
        <dbReference type="SAM" id="SignalP"/>
    </source>
</evidence>
<keyword evidence="1" id="KW-0732">Signal</keyword>
<feature type="chain" id="PRO_5038623358" evidence="1">
    <location>
        <begin position="27"/>
        <end position="96"/>
    </location>
</feature>
<protein>
    <submittedName>
        <fullName evidence="2">Dihydroorotate dehydrogenase</fullName>
    </submittedName>
</protein>
<proteinExistence type="predicted"/>
<evidence type="ECO:0000313" key="2">
    <source>
        <dbReference type="EMBL" id="AUV64109.1"/>
    </source>
</evidence>
<dbReference type="EMBL" id="KY313600">
    <property type="protein sequence ID" value="AUV64109.1"/>
    <property type="molecule type" value="Genomic_DNA"/>
</dbReference>
<organism evidence="2">
    <name type="scientific">Streptomyces citricolor</name>
    <dbReference type="NCBI Taxonomy" id="212427"/>
    <lineage>
        <taxon>Bacteria</taxon>
        <taxon>Bacillati</taxon>
        <taxon>Actinomycetota</taxon>
        <taxon>Actinomycetes</taxon>
        <taxon>Kitasatosporales</taxon>
        <taxon>Streptomycetaceae</taxon>
        <taxon>Streptomyces</taxon>
    </lineage>
</organism>
<reference evidence="2" key="1">
    <citation type="submission" date="2016-12" db="EMBL/GenBank/DDBJ databases">
        <title>Gene cluster of aristeromycin and coformycin.</title>
        <authorList>
            <person name="Chen W."/>
            <person name="Xu G."/>
        </authorList>
    </citation>
    <scope>NUCLEOTIDE SEQUENCE</scope>
    <source>
        <strain evidence="2">JCM 5028</strain>
    </source>
</reference>
<name>A0A7R6FI25_9ACTN</name>
<sequence length="96" mass="9989">MITMRFVQRIAAVSCGLALALGGVVAVAPVADASPQRCFYYVLENVPDANPETVEAACKAGAPGGENAFLACYKLLRKDYVPAVIAANGCRRAAAE</sequence>
<feature type="signal peptide" evidence="1">
    <location>
        <begin position="1"/>
        <end position="26"/>
    </location>
</feature>